<name>A0AA36AN89_OCTVU</name>
<dbReference type="Proteomes" id="UP001162480">
    <property type="component" value="Chromosome 3"/>
</dbReference>
<feature type="signal peptide" evidence="1">
    <location>
        <begin position="1"/>
        <end position="16"/>
    </location>
</feature>
<accession>A0AA36AN89</accession>
<dbReference type="EMBL" id="OX597816">
    <property type="protein sequence ID" value="CAI9719124.1"/>
    <property type="molecule type" value="Genomic_DNA"/>
</dbReference>
<feature type="chain" id="PRO_5041272831" description="Secreted protein" evidence="1">
    <location>
        <begin position="17"/>
        <end position="93"/>
    </location>
</feature>
<evidence type="ECO:0000256" key="1">
    <source>
        <dbReference type="SAM" id="SignalP"/>
    </source>
</evidence>
<evidence type="ECO:0000313" key="2">
    <source>
        <dbReference type="EMBL" id="CAI9719124.1"/>
    </source>
</evidence>
<evidence type="ECO:0008006" key="4">
    <source>
        <dbReference type="Google" id="ProtNLM"/>
    </source>
</evidence>
<sequence length="93" mass="10172">MSTCLFFLSLGRAVLYSPLRVCNLGDDQSDMSSVLVVNNLIISEVDIVDIVVIVADIVIYCRGGGNECGDATTVVFEFTMQGVKEICNKWIFS</sequence>
<proteinExistence type="predicted"/>
<gene>
    <name evidence="2" type="ORF">OCTVUL_1B006539</name>
</gene>
<keyword evidence="3" id="KW-1185">Reference proteome</keyword>
<keyword evidence="1" id="KW-0732">Signal</keyword>
<dbReference type="AlphaFoldDB" id="A0AA36AN89"/>
<reference evidence="2" key="1">
    <citation type="submission" date="2023-08" db="EMBL/GenBank/DDBJ databases">
        <authorList>
            <person name="Alioto T."/>
            <person name="Alioto T."/>
            <person name="Gomez Garrido J."/>
        </authorList>
    </citation>
    <scope>NUCLEOTIDE SEQUENCE</scope>
</reference>
<organism evidence="2 3">
    <name type="scientific">Octopus vulgaris</name>
    <name type="common">Common octopus</name>
    <dbReference type="NCBI Taxonomy" id="6645"/>
    <lineage>
        <taxon>Eukaryota</taxon>
        <taxon>Metazoa</taxon>
        <taxon>Spiralia</taxon>
        <taxon>Lophotrochozoa</taxon>
        <taxon>Mollusca</taxon>
        <taxon>Cephalopoda</taxon>
        <taxon>Coleoidea</taxon>
        <taxon>Octopodiformes</taxon>
        <taxon>Octopoda</taxon>
        <taxon>Incirrata</taxon>
        <taxon>Octopodidae</taxon>
        <taxon>Octopus</taxon>
    </lineage>
</organism>
<evidence type="ECO:0000313" key="3">
    <source>
        <dbReference type="Proteomes" id="UP001162480"/>
    </source>
</evidence>
<protein>
    <recommendedName>
        <fullName evidence="4">Secreted protein</fullName>
    </recommendedName>
</protein>